<evidence type="ECO:0000256" key="11">
    <source>
        <dbReference type="SAM" id="Phobius"/>
    </source>
</evidence>
<organism evidence="12 13">
    <name type="scientific">Brevifollis gellanilyticus</name>
    <dbReference type="NCBI Taxonomy" id="748831"/>
    <lineage>
        <taxon>Bacteria</taxon>
        <taxon>Pseudomonadati</taxon>
        <taxon>Verrucomicrobiota</taxon>
        <taxon>Verrucomicrobiia</taxon>
        <taxon>Verrucomicrobiales</taxon>
        <taxon>Verrucomicrobiaceae</taxon>
    </lineage>
</organism>
<feature type="transmembrane region" description="Helical" evidence="11">
    <location>
        <begin position="271"/>
        <end position="292"/>
    </location>
</feature>
<evidence type="ECO:0000313" key="13">
    <source>
        <dbReference type="Proteomes" id="UP000321577"/>
    </source>
</evidence>
<dbReference type="PANTHER" id="PTHR32196:SF32">
    <property type="entry name" value="XYLOSE TRANSPORT SYSTEM PERMEASE PROTEIN XYLH"/>
    <property type="match status" value="1"/>
</dbReference>
<accession>A0A512M810</accession>
<evidence type="ECO:0000256" key="3">
    <source>
        <dbReference type="ARBA" id="ARBA00022475"/>
    </source>
</evidence>
<evidence type="ECO:0000256" key="9">
    <source>
        <dbReference type="ARBA" id="ARBA00035611"/>
    </source>
</evidence>
<protein>
    <recommendedName>
        <fullName evidence="10">Xylose transport system permease protein XylH</fullName>
    </recommendedName>
</protein>
<feature type="transmembrane region" description="Helical" evidence="11">
    <location>
        <begin position="224"/>
        <end position="242"/>
    </location>
</feature>
<keyword evidence="13" id="KW-1185">Reference proteome</keyword>
<evidence type="ECO:0000256" key="8">
    <source>
        <dbReference type="ARBA" id="ARBA00023136"/>
    </source>
</evidence>
<sequence>MHRTFSLRDYSIALSLLGICAFFGIVEPKFLDSRNLSLLMTELSITATLAMGMLLVILPGHIDLSVGSGLALLSGIATVLTTKAGLPSPLALGVGLLAGLIIWWGKGLLIVKERIPAFIVTLAGLLVFRGLFWLVIQNQTVPVVPGGQTNLYSLISTYYLPSMAGYAVAAVIIAVLVWATLKGRQERRSNGFEVEDGESSFMRVFIASQAILLFVVVTNQFRGIPLPALIFAAVALVVFVLTQHTAFGRHLYAIGGNAEAALVSGVPVSRVVITAFAMMGGIVAVTGFMLTSYTGNSTTDLGEWMELDAVAACVIGGVSLRGGRGSVLGVLAGALIMATLLNGMTLMSVSPEYKLVVRGSVLLAAVWMDMRLARQ</sequence>
<evidence type="ECO:0000256" key="5">
    <source>
        <dbReference type="ARBA" id="ARBA00022597"/>
    </source>
</evidence>
<dbReference type="GO" id="GO:0022857">
    <property type="term" value="F:transmembrane transporter activity"/>
    <property type="evidence" value="ECO:0007669"/>
    <property type="project" value="InterPro"/>
</dbReference>
<dbReference type="CDD" id="cd06579">
    <property type="entry name" value="TM_PBP1_transp_AraH_like"/>
    <property type="match status" value="1"/>
</dbReference>
<gene>
    <name evidence="12" type="ORF">BGE01nite_21610</name>
</gene>
<evidence type="ECO:0000256" key="1">
    <source>
        <dbReference type="ARBA" id="ARBA00004651"/>
    </source>
</evidence>
<keyword evidence="7 11" id="KW-1133">Transmembrane helix</keyword>
<reference evidence="12 13" key="1">
    <citation type="submission" date="2019-07" db="EMBL/GenBank/DDBJ databases">
        <title>Whole genome shotgun sequence of Brevifollis gellanilyticus NBRC 108608.</title>
        <authorList>
            <person name="Hosoyama A."/>
            <person name="Uohara A."/>
            <person name="Ohji S."/>
            <person name="Ichikawa N."/>
        </authorList>
    </citation>
    <scope>NUCLEOTIDE SEQUENCE [LARGE SCALE GENOMIC DNA]</scope>
    <source>
        <strain evidence="12 13">NBRC 108608</strain>
    </source>
</reference>
<feature type="transmembrane region" description="Helical" evidence="11">
    <location>
        <begin position="156"/>
        <end position="179"/>
    </location>
</feature>
<dbReference type="Proteomes" id="UP000321577">
    <property type="component" value="Unassembled WGS sequence"/>
</dbReference>
<feature type="transmembrane region" description="Helical" evidence="11">
    <location>
        <begin position="7"/>
        <end position="26"/>
    </location>
</feature>
<comment type="function">
    <text evidence="9">Part of the binding-protein-dependent transport system for D-xylose. Probably responsible for the translocation of the substrate across the membrane.</text>
</comment>
<dbReference type="PANTHER" id="PTHR32196">
    <property type="entry name" value="ABC TRANSPORTER PERMEASE PROTEIN YPHD-RELATED-RELATED"/>
    <property type="match status" value="1"/>
</dbReference>
<dbReference type="GO" id="GO:0005886">
    <property type="term" value="C:plasma membrane"/>
    <property type="evidence" value="ECO:0007669"/>
    <property type="project" value="UniProtKB-SubCell"/>
</dbReference>
<keyword evidence="4" id="KW-0997">Cell inner membrane</keyword>
<comment type="subcellular location">
    <subcellularLocation>
        <location evidence="1">Cell membrane</location>
        <topology evidence="1">Multi-pass membrane protein</topology>
    </subcellularLocation>
</comment>
<dbReference type="AlphaFoldDB" id="A0A512M810"/>
<keyword evidence="2" id="KW-0813">Transport</keyword>
<keyword evidence="8 11" id="KW-0472">Membrane</keyword>
<evidence type="ECO:0000256" key="6">
    <source>
        <dbReference type="ARBA" id="ARBA00022692"/>
    </source>
</evidence>
<feature type="transmembrane region" description="Helical" evidence="11">
    <location>
        <begin position="38"/>
        <end position="57"/>
    </location>
</feature>
<dbReference type="OrthoDB" id="9813906at2"/>
<evidence type="ECO:0000256" key="10">
    <source>
        <dbReference type="ARBA" id="ARBA00035686"/>
    </source>
</evidence>
<proteinExistence type="predicted"/>
<dbReference type="EMBL" id="BKAG01000012">
    <property type="protein sequence ID" value="GEP42870.1"/>
    <property type="molecule type" value="Genomic_DNA"/>
</dbReference>
<dbReference type="InterPro" id="IPR001851">
    <property type="entry name" value="ABC_transp_permease"/>
</dbReference>
<evidence type="ECO:0000256" key="2">
    <source>
        <dbReference type="ARBA" id="ARBA00022448"/>
    </source>
</evidence>
<keyword evidence="3" id="KW-1003">Cell membrane</keyword>
<evidence type="ECO:0000256" key="4">
    <source>
        <dbReference type="ARBA" id="ARBA00022519"/>
    </source>
</evidence>
<feature type="transmembrane region" description="Helical" evidence="11">
    <location>
        <begin position="327"/>
        <end position="349"/>
    </location>
</feature>
<feature type="transmembrane region" description="Helical" evidence="11">
    <location>
        <begin position="86"/>
        <end position="105"/>
    </location>
</feature>
<evidence type="ECO:0000256" key="7">
    <source>
        <dbReference type="ARBA" id="ARBA00022989"/>
    </source>
</evidence>
<keyword evidence="5" id="KW-0762">Sugar transport</keyword>
<feature type="transmembrane region" description="Helical" evidence="11">
    <location>
        <begin position="117"/>
        <end position="136"/>
    </location>
</feature>
<keyword evidence="6 11" id="KW-0812">Transmembrane</keyword>
<comment type="caution">
    <text evidence="12">The sequence shown here is derived from an EMBL/GenBank/DDBJ whole genome shotgun (WGS) entry which is preliminary data.</text>
</comment>
<dbReference type="RefSeq" id="WP_146850445.1">
    <property type="nucleotide sequence ID" value="NZ_BKAG01000012.1"/>
</dbReference>
<evidence type="ECO:0000313" key="12">
    <source>
        <dbReference type="EMBL" id="GEP42870.1"/>
    </source>
</evidence>
<dbReference type="Pfam" id="PF02653">
    <property type="entry name" value="BPD_transp_2"/>
    <property type="match status" value="1"/>
</dbReference>
<name>A0A512M810_9BACT</name>
<feature type="transmembrane region" description="Helical" evidence="11">
    <location>
        <begin position="64"/>
        <end position="80"/>
    </location>
</feature>
<feature type="transmembrane region" description="Helical" evidence="11">
    <location>
        <begin position="200"/>
        <end position="218"/>
    </location>
</feature>